<protein>
    <recommendedName>
        <fullName evidence="4">HmuY protein</fullName>
    </recommendedName>
</protein>
<evidence type="ECO:0000313" key="2">
    <source>
        <dbReference type="EMBL" id="BDW91898.1"/>
    </source>
</evidence>
<dbReference type="Pfam" id="PF14064">
    <property type="entry name" value="HmuY"/>
    <property type="match status" value="1"/>
</dbReference>
<dbReference type="Proteomes" id="UP001330184">
    <property type="component" value="Chromosome"/>
</dbReference>
<dbReference type="EMBL" id="AP027268">
    <property type="protein sequence ID" value="BDW91898.1"/>
    <property type="molecule type" value="Genomic_DNA"/>
</dbReference>
<organism evidence="2 3">
    <name type="scientific">Flagellimonas marinaquae</name>
    <dbReference type="NCBI Taxonomy" id="254955"/>
    <lineage>
        <taxon>Bacteria</taxon>
        <taxon>Pseudomonadati</taxon>
        <taxon>Bacteroidota</taxon>
        <taxon>Flavobacteriia</taxon>
        <taxon>Flavobacteriales</taxon>
        <taxon>Flavobacteriaceae</taxon>
        <taxon>Flagellimonas</taxon>
    </lineage>
</organism>
<dbReference type="CDD" id="cd12105">
    <property type="entry name" value="HmuY"/>
    <property type="match status" value="1"/>
</dbReference>
<dbReference type="InterPro" id="IPR025921">
    <property type="entry name" value="HmuY"/>
</dbReference>
<sequence length="502" mass="54364">MKKIIILKAIALVLLISSCSDDEGQDLIDFTVNFSSETVSTNEEDTAVDVQLNFSRPASEAGTITLSYTGTNAEYGTDFTTSPNGETGTLSVPVASGAQNVSFSFNKLTNAIEGSTKSVTFTIDGFDQTDWSQGTTTSTLVSYTPIASTNGVVDSENGGSNIPNQVYFDFSSATQTAVKRDTWEIAFYNGTENRVFLNSSLLVSAAELTGVTDLLSVTEASNLPESMELNALDAMFQPTTVTVNTVAELVQGLPVGYQQYGDLEAGISFTDRPEGNLDDTAIAEVSTTAEENFVYIISLGSEIPTEPAETGSIKHTGDQRGFMKIRILTDGNSYTLQYADLAETESYNEVTVNKDAAYNLTAFSLTNGDTVSVEPTKEQWDINLSGVFAYYGNQGPLVAGLTFSDYVLHNTMGGVGLYQVTIEADVPTYANFTRTDVEESAFVYDNRAVVGSGWRDAFGGVINEDVYYIVKDADGNYYKFDFTAYTSAEGERGNYQFVYERL</sequence>
<reference evidence="2 3" key="1">
    <citation type="submission" date="2023-01" db="EMBL/GenBank/DDBJ databases">
        <title>Complete genome sequence of Muricauda aquimarina strain IFOP_LL357.</title>
        <authorList>
            <person name="Gajardo G."/>
            <person name="Ueki S."/>
            <person name="Maruyama F."/>
        </authorList>
    </citation>
    <scope>NUCLEOTIDE SEQUENCE [LARGE SCALE GENOMIC DNA]</scope>
    <source>
        <strain evidence="2 3">IFOP_LL357</strain>
    </source>
</reference>
<feature type="signal peptide" evidence="1">
    <location>
        <begin position="1"/>
        <end position="24"/>
    </location>
</feature>
<evidence type="ECO:0000313" key="3">
    <source>
        <dbReference type="Proteomes" id="UP001330184"/>
    </source>
</evidence>
<evidence type="ECO:0000256" key="1">
    <source>
        <dbReference type="SAM" id="SignalP"/>
    </source>
</evidence>
<gene>
    <name evidence="2" type="ORF">MACH07_07300</name>
</gene>
<accession>A0AA48HED7</accession>
<keyword evidence="1" id="KW-0732">Signal</keyword>
<name>A0AA48HED7_9FLAO</name>
<feature type="chain" id="PRO_5047039759" description="HmuY protein" evidence="1">
    <location>
        <begin position="25"/>
        <end position="502"/>
    </location>
</feature>
<evidence type="ECO:0008006" key="4">
    <source>
        <dbReference type="Google" id="ProtNLM"/>
    </source>
</evidence>
<dbReference type="RefSeq" id="WP_338196713.1">
    <property type="nucleotide sequence ID" value="NZ_AP027268.1"/>
</dbReference>
<dbReference type="PROSITE" id="PS51257">
    <property type="entry name" value="PROKAR_LIPOPROTEIN"/>
    <property type="match status" value="1"/>
</dbReference>
<proteinExistence type="predicted"/>
<keyword evidence="3" id="KW-1185">Reference proteome</keyword>
<dbReference type="AlphaFoldDB" id="A0AA48HED7"/>